<accession>A0AAD7D4G5</accession>
<evidence type="ECO:0000313" key="2">
    <source>
        <dbReference type="Proteomes" id="UP001221757"/>
    </source>
</evidence>
<dbReference type="EMBL" id="JARKIE010000136">
    <property type="protein sequence ID" value="KAJ7677623.1"/>
    <property type="molecule type" value="Genomic_DNA"/>
</dbReference>
<proteinExistence type="predicted"/>
<dbReference type="AlphaFoldDB" id="A0AAD7D4G5"/>
<name>A0AAD7D4G5_MYCRO</name>
<reference evidence="1" key="1">
    <citation type="submission" date="2023-03" db="EMBL/GenBank/DDBJ databases">
        <title>Massive genome expansion in bonnet fungi (Mycena s.s.) driven by repeated elements and novel gene families across ecological guilds.</title>
        <authorList>
            <consortium name="Lawrence Berkeley National Laboratory"/>
            <person name="Harder C.B."/>
            <person name="Miyauchi S."/>
            <person name="Viragh M."/>
            <person name="Kuo A."/>
            <person name="Thoen E."/>
            <person name="Andreopoulos B."/>
            <person name="Lu D."/>
            <person name="Skrede I."/>
            <person name="Drula E."/>
            <person name="Henrissat B."/>
            <person name="Morin E."/>
            <person name="Kohler A."/>
            <person name="Barry K."/>
            <person name="LaButti K."/>
            <person name="Morin E."/>
            <person name="Salamov A."/>
            <person name="Lipzen A."/>
            <person name="Mereny Z."/>
            <person name="Hegedus B."/>
            <person name="Baldrian P."/>
            <person name="Stursova M."/>
            <person name="Weitz H."/>
            <person name="Taylor A."/>
            <person name="Grigoriev I.V."/>
            <person name="Nagy L.G."/>
            <person name="Martin F."/>
            <person name="Kauserud H."/>
        </authorList>
    </citation>
    <scope>NUCLEOTIDE SEQUENCE</scope>
    <source>
        <strain evidence="1">CBHHK067</strain>
    </source>
</reference>
<organism evidence="1 2">
    <name type="scientific">Mycena rosella</name>
    <name type="common">Pink bonnet</name>
    <name type="synonym">Agaricus rosellus</name>
    <dbReference type="NCBI Taxonomy" id="1033263"/>
    <lineage>
        <taxon>Eukaryota</taxon>
        <taxon>Fungi</taxon>
        <taxon>Dikarya</taxon>
        <taxon>Basidiomycota</taxon>
        <taxon>Agaricomycotina</taxon>
        <taxon>Agaricomycetes</taxon>
        <taxon>Agaricomycetidae</taxon>
        <taxon>Agaricales</taxon>
        <taxon>Marasmiineae</taxon>
        <taxon>Mycenaceae</taxon>
        <taxon>Mycena</taxon>
    </lineage>
</organism>
<comment type="caution">
    <text evidence="1">The sequence shown here is derived from an EMBL/GenBank/DDBJ whole genome shotgun (WGS) entry which is preliminary data.</text>
</comment>
<sequence>MPPAIRLFVLVATFKTASEPWLCKGFQVKSQPIGFEICASFKFEVSTTISLLKNHSDPFLRFEIEKEKRVASNTSLMATEEPAVVTGFNHKPRRPNEAIRIHGQRTTWKEPMEARLEANNTETTEAGHWMHGRHLHSRPLRWVILTDGNPPKRPQPSQSTYRNGRISVTEDAGKHMDALIAELDAEHYGFPTDVGMMELDDNEYLI</sequence>
<keyword evidence="2" id="KW-1185">Reference proteome</keyword>
<dbReference type="Proteomes" id="UP001221757">
    <property type="component" value="Unassembled WGS sequence"/>
</dbReference>
<evidence type="ECO:0000313" key="1">
    <source>
        <dbReference type="EMBL" id="KAJ7677623.1"/>
    </source>
</evidence>
<gene>
    <name evidence="1" type="ORF">B0H17DRAFT_1139497</name>
</gene>
<protein>
    <submittedName>
        <fullName evidence="1">Uncharacterized protein</fullName>
    </submittedName>
</protein>